<dbReference type="PANTHER" id="PTHR33840:SF1">
    <property type="entry name" value="TLE1 PHOSPHOLIPASE DOMAIN-CONTAINING PROTEIN"/>
    <property type="match status" value="1"/>
</dbReference>
<evidence type="ECO:0000259" key="2">
    <source>
        <dbReference type="Pfam" id="PF09994"/>
    </source>
</evidence>
<dbReference type="EMBL" id="JAQQWK010000009">
    <property type="protein sequence ID" value="KAK8034155.1"/>
    <property type="molecule type" value="Genomic_DNA"/>
</dbReference>
<protein>
    <recommendedName>
        <fullName evidence="2">T6SS Phospholipase effector Tle1-like catalytic domain-containing protein</fullName>
    </recommendedName>
</protein>
<feature type="compositionally biased region" description="Basic and acidic residues" evidence="1">
    <location>
        <begin position="374"/>
        <end position="389"/>
    </location>
</feature>
<feature type="region of interest" description="Disordered" evidence="1">
    <location>
        <begin position="456"/>
        <end position="475"/>
    </location>
</feature>
<feature type="compositionally biased region" description="Basic and acidic residues" evidence="1">
    <location>
        <begin position="351"/>
        <end position="361"/>
    </location>
</feature>
<gene>
    <name evidence="3" type="ORF">PG993_009150</name>
</gene>
<dbReference type="Proteomes" id="UP001444661">
    <property type="component" value="Unassembled WGS sequence"/>
</dbReference>
<name>A0ABR1SIL1_9PEZI</name>
<accession>A0ABR1SIL1</accession>
<evidence type="ECO:0000313" key="4">
    <source>
        <dbReference type="Proteomes" id="UP001444661"/>
    </source>
</evidence>
<sequence length="475" mass="52968">MSGDADHPMGIDAEGDEIHNNARIRLELEHHTEKLKELVDVDCLKTKDLRVYHDAAEFMDRMGEDCEQKRIFICCDGTGKNASGTIDPLTNVAKLARAVDRFGYDKYTLPQRDAVQNHPLEADVRKRLWKSNAGYQPPQWALQSFVFQPEGGARIKVLAEWDTVSSLGLWGNSLSFVGNKVPENVDNAFLAVSLHEKRKKFSPMLWGSEENRGTKTNIKQCIFAGCHSDIGGGNPDPALSMASFFWMVGQIKDCGCQACFAHLATTFEPEVQGQVLGRTRWVKRGTTLKQFLEEDIMVDEEKDLLRKLLNQAQSFKNWSPDETLEDAGTYEKTFISLLEDTLEPHTYGPKSPDEAPIHDNPEMPSGPGSSDGNESGHKLESIDGIRSRDGANGSDKSGRNYGAESLDGAKSPDGGKSPKGVKSPDGAKREDRDGYIDKFERDEALRDLERRLRSLEHIHLRSQAPRRSRRVSAPV</sequence>
<feature type="region of interest" description="Disordered" evidence="1">
    <location>
        <begin position="343"/>
        <end position="443"/>
    </location>
</feature>
<evidence type="ECO:0000313" key="3">
    <source>
        <dbReference type="EMBL" id="KAK8034155.1"/>
    </source>
</evidence>
<dbReference type="InterPro" id="IPR018712">
    <property type="entry name" value="Tle1-like_cat"/>
</dbReference>
<feature type="compositionally biased region" description="Basic and acidic residues" evidence="1">
    <location>
        <begin position="425"/>
        <end position="443"/>
    </location>
</feature>
<feature type="compositionally biased region" description="Basic residues" evidence="1">
    <location>
        <begin position="464"/>
        <end position="475"/>
    </location>
</feature>
<comment type="caution">
    <text evidence="3">The sequence shown here is derived from an EMBL/GenBank/DDBJ whole genome shotgun (WGS) entry which is preliminary data.</text>
</comment>
<proteinExistence type="predicted"/>
<keyword evidence="4" id="KW-1185">Reference proteome</keyword>
<dbReference type="PANTHER" id="PTHR33840">
    <property type="match status" value="1"/>
</dbReference>
<feature type="domain" description="T6SS Phospholipase effector Tle1-like catalytic" evidence="2">
    <location>
        <begin position="140"/>
        <end position="249"/>
    </location>
</feature>
<evidence type="ECO:0000256" key="1">
    <source>
        <dbReference type="SAM" id="MobiDB-lite"/>
    </source>
</evidence>
<dbReference type="Pfam" id="PF09994">
    <property type="entry name" value="T6SS_Tle1-like_cat"/>
    <property type="match status" value="1"/>
</dbReference>
<organism evidence="3 4">
    <name type="scientific">Apiospora rasikravindrae</name>
    <dbReference type="NCBI Taxonomy" id="990691"/>
    <lineage>
        <taxon>Eukaryota</taxon>
        <taxon>Fungi</taxon>
        <taxon>Dikarya</taxon>
        <taxon>Ascomycota</taxon>
        <taxon>Pezizomycotina</taxon>
        <taxon>Sordariomycetes</taxon>
        <taxon>Xylariomycetidae</taxon>
        <taxon>Amphisphaeriales</taxon>
        <taxon>Apiosporaceae</taxon>
        <taxon>Apiospora</taxon>
    </lineage>
</organism>
<reference evidence="3 4" key="1">
    <citation type="submission" date="2023-01" db="EMBL/GenBank/DDBJ databases">
        <title>Analysis of 21 Apiospora genomes using comparative genomics revels a genus with tremendous synthesis potential of carbohydrate active enzymes and secondary metabolites.</title>
        <authorList>
            <person name="Sorensen T."/>
        </authorList>
    </citation>
    <scope>NUCLEOTIDE SEQUENCE [LARGE SCALE GENOMIC DNA]</scope>
    <source>
        <strain evidence="3 4">CBS 33761</strain>
    </source>
</reference>